<feature type="domain" description="EF-hand" evidence="2">
    <location>
        <begin position="66"/>
        <end position="101"/>
    </location>
</feature>
<dbReference type="PANTHER" id="PTHR10827">
    <property type="entry name" value="RETICULOCALBIN"/>
    <property type="match status" value="1"/>
</dbReference>
<organism evidence="3 4">
    <name type="scientific">Plectus sambesii</name>
    <dbReference type="NCBI Taxonomy" id="2011161"/>
    <lineage>
        <taxon>Eukaryota</taxon>
        <taxon>Metazoa</taxon>
        <taxon>Ecdysozoa</taxon>
        <taxon>Nematoda</taxon>
        <taxon>Chromadorea</taxon>
        <taxon>Plectida</taxon>
        <taxon>Plectina</taxon>
        <taxon>Plectoidea</taxon>
        <taxon>Plectidae</taxon>
        <taxon>Plectus</taxon>
    </lineage>
</organism>
<dbReference type="SMART" id="SM00054">
    <property type="entry name" value="EFh"/>
    <property type="match status" value="3"/>
</dbReference>
<dbReference type="Pfam" id="PF13202">
    <property type="entry name" value="EF-hand_5"/>
    <property type="match status" value="1"/>
</dbReference>
<protein>
    <submittedName>
        <fullName evidence="4">EF-hand domain-containing protein</fullName>
    </submittedName>
</protein>
<dbReference type="SUPFAM" id="SSF47473">
    <property type="entry name" value="EF-hand"/>
    <property type="match status" value="2"/>
</dbReference>
<dbReference type="GO" id="GO:0005509">
    <property type="term" value="F:calcium ion binding"/>
    <property type="evidence" value="ECO:0007669"/>
    <property type="project" value="InterPro"/>
</dbReference>
<evidence type="ECO:0000313" key="4">
    <source>
        <dbReference type="WBParaSite" id="PSAMB.scaffold2224size24495.g16930.t1"/>
    </source>
</evidence>
<feature type="chain" id="PRO_5037481184" evidence="1">
    <location>
        <begin position="18"/>
        <end position="185"/>
    </location>
</feature>
<dbReference type="PANTHER" id="PTHR10827:SF85">
    <property type="entry name" value="CALCIUM-BINDING PROTEIN"/>
    <property type="match status" value="1"/>
</dbReference>
<evidence type="ECO:0000256" key="1">
    <source>
        <dbReference type="SAM" id="SignalP"/>
    </source>
</evidence>
<keyword evidence="3" id="KW-1185">Reference proteome</keyword>
<name>A0A914VPD5_9BILA</name>
<sequence>MHFYCTVLLIAGHLAAAHDLLQNSEDQSQEVYLPPTDFVKFALFGLGDVDKDNQLTFDEFLHTDKLLLKDLLRGFAQIDKNNDSFASKEEYIEWYEKREADYKRKVEEYQNAITSPLKIPYQFDTPGVRFARGDANKDGKLAFEEIFYTDKFILDQFRSQFKKMDANVDGFVTKEELNAYIEKLN</sequence>
<dbReference type="Gene3D" id="1.10.238.10">
    <property type="entry name" value="EF-hand"/>
    <property type="match status" value="2"/>
</dbReference>
<dbReference type="Proteomes" id="UP000887566">
    <property type="component" value="Unplaced"/>
</dbReference>
<dbReference type="InterPro" id="IPR002048">
    <property type="entry name" value="EF_hand_dom"/>
</dbReference>
<feature type="domain" description="EF-hand" evidence="2">
    <location>
        <begin position="152"/>
        <end position="185"/>
    </location>
</feature>
<keyword evidence="1" id="KW-0732">Signal</keyword>
<accession>A0A914VPD5</accession>
<dbReference type="InterPro" id="IPR011992">
    <property type="entry name" value="EF-hand-dom_pair"/>
</dbReference>
<reference evidence="4" key="1">
    <citation type="submission" date="2022-11" db="UniProtKB">
        <authorList>
            <consortium name="WormBaseParasite"/>
        </authorList>
    </citation>
    <scope>IDENTIFICATION</scope>
</reference>
<evidence type="ECO:0000259" key="2">
    <source>
        <dbReference type="PROSITE" id="PS50222"/>
    </source>
</evidence>
<dbReference type="AlphaFoldDB" id="A0A914VPD5"/>
<dbReference type="PROSITE" id="PS50222">
    <property type="entry name" value="EF_HAND_2"/>
    <property type="match status" value="2"/>
</dbReference>
<evidence type="ECO:0000313" key="3">
    <source>
        <dbReference type="Proteomes" id="UP000887566"/>
    </source>
</evidence>
<feature type="signal peptide" evidence="1">
    <location>
        <begin position="1"/>
        <end position="17"/>
    </location>
</feature>
<dbReference type="WBParaSite" id="PSAMB.scaffold2224size24495.g16930.t1">
    <property type="protein sequence ID" value="PSAMB.scaffold2224size24495.g16930.t1"/>
    <property type="gene ID" value="PSAMB.scaffold2224size24495.g16930"/>
</dbReference>
<proteinExistence type="predicted"/>